<feature type="active site" description="Charge relay system" evidence="8">
    <location>
        <position position="154"/>
    </location>
</feature>
<dbReference type="GO" id="GO:0050567">
    <property type="term" value="F:glutaminyl-tRNA synthase (glutamine-hydrolyzing) activity"/>
    <property type="evidence" value="ECO:0007669"/>
    <property type="project" value="UniProtKB-UniRule"/>
</dbReference>
<dbReference type="NCBIfam" id="TIGR00132">
    <property type="entry name" value="gatA"/>
    <property type="match status" value="1"/>
</dbReference>
<dbReference type="InterPro" id="IPR023631">
    <property type="entry name" value="Amidase_dom"/>
</dbReference>
<dbReference type="PANTHER" id="PTHR11895">
    <property type="entry name" value="TRANSAMIDASE"/>
    <property type="match status" value="1"/>
</dbReference>
<dbReference type="PROSITE" id="PS00571">
    <property type="entry name" value="AMIDASES"/>
    <property type="match status" value="1"/>
</dbReference>
<evidence type="ECO:0000256" key="5">
    <source>
        <dbReference type="ARBA" id="ARBA00022917"/>
    </source>
</evidence>
<dbReference type="EC" id="6.3.5.7" evidence="8"/>
<name>A0A8J6HZD0_9FIRM</name>
<dbReference type="Gene3D" id="3.90.1300.10">
    <property type="entry name" value="Amidase signature (AS) domain"/>
    <property type="match status" value="1"/>
</dbReference>
<dbReference type="InterPro" id="IPR036928">
    <property type="entry name" value="AS_sf"/>
</dbReference>
<organism evidence="10 11">
    <name type="scientific">Capillibacterium thermochitinicola</name>
    <dbReference type="NCBI Taxonomy" id="2699427"/>
    <lineage>
        <taxon>Bacteria</taxon>
        <taxon>Bacillati</taxon>
        <taxon>Bacillota</taxon>
        <taxon>Capillibacterium</taxon>
    </lineage>
</organism>
<dbReference type="HAMAP" id="MF_00120">
    <property type="entry name" value="GatA"/>
    <property type="match status" value="1"/>
</dbReference>
<dbReference type="EMBL" id="JAAKDE010000009">
    <property type="protein sequence ID" value="MBA2132865.1"/>
    <property type="molecule type" value="Genomic_DNA"/>
</dbReference>
<comment type="similarity">
    <text evidence="1 8">Belongs to the amidase family. GatA subfamily.</text>
</comment>
<evidence type="ECO:0000256" key="3">
    <source>
        <dbReference type="ARBA" id="ARBA00022741"/>
    </source>
</evidence>
<keyword evidence="4 8" id="KW-0067">ATP-binding</keyword>
<evidence type="ECO:0000256" key="6">
    <source>
        <dbReference type="ARBA" id="ARBA00025295"/>
    </source>
</evidence>
<dbReference type="Pfam" id="PF01425">
    <property type="entry name" value="Amidase"/>
    <property type="match status" value="1"/>
</dbReference>
<dbReference type="AlphaFoldDB" id="A0A8J6HZD0"/>
<evidence type="ECO:0000313" key="11">
    <source>
        <dbReference type="Proteomes" id="UP000657177"/>
    </source>
</evidence>
<feature type="domain" description="Amidase" evidence="9">
    <location>
        <begin position="24"/>
        <end position="463"/>
    </location>
</feature>
<dbReference type="SUPFAM" id="SSF75304">
    <property type="entry name" value="Amidase signature (AS) enzymes"/>
    <property type="match status" value="1"/>
</dbReference>
<feature type="active site" description="Charge relay system" evidence="8">
    <location>
        <position position="79"/>
    </location>
</feature>
<reference evidence="10" key="1">
    <citation type="submission" date="2020-06" db="EMBL/GenBank/DDBJ databases">
        <title>Novel chitinolytic bacterium.</title>
        <authorList>
            <person name="Ungkulpasvich U."/>
            <person name="Kosugi A."/>
            <person name="Uke A."/>
        </authorList>
    </citation>
    <scope>NUCLEOTIDE SEQUENCE</scope>
    <source>
        <strain evidence="10">UUS1-1</strain>
    </source>
</reference>
<gene>
    <name evidence="8 10" type="primary">gatA</name>
    <name evidence="10" type="ORF">G5B42_04825</name>
</gene>
<dbReference type="GO" id="GO:0006412">
    <property type="term" value="P:translation"/>
    <property type="evidence" value="ECO:0007669"/>
    <property type="project" value="UniProtKB-UniRule"/>
</dbReference>
<protein>
    <recommendedName>
        <fullName evidence="8">Glutamyl-tRNA(Gln) amidotransferase subunit A</fullName>
        <shortName evidence="8">Glu-ADT subunit A</shortName>
        <ecNumber evidence="8">6.3.5.7</ecNumber>
    </recommendedName>
</protein>
<dbReference type="InterPro" id="IPR004412">
    <property type="entry name" value="GatA"/>
</dbReference>
<keyword evidence="5 8" id="KW-0648">Protein biosynthesis</keyword>
<dbReference type="InterPro" id="IPR000120">
    <property type="entry name" value="Amidase"/>
</dbReference>
<comment type="caution">
    <text evidence="10">The sequence shown here is derived from an EMBL/GenBank/DDBJ whole genome shotgun (WGS) entry which is preliminary data.</text>
</comment>
<comment type="catalytic activity">
    <reaction evidence="7 8">
        <text>L-glutamyl-tRNA(Gln) + L-glutamine + ATP + H2O = L-glutaminyl-tRNA(Gln) + L-glutamate + ADP + phosphate + H(+)</text>
        <dbReference type="Rhea" id="RHEA:17521"/>
        <dbReference type="Rhea" id="RHEA-COMP:9681"/>
        <dbReference type="Rhea" id="RHEA-COMP:9684"/>
        <dbReference type="ChEBI" id="CHEBI:15377"/>
        <dbReference type="ChEBI" id="CHEBI:15378"/>
        <dbReference type="ChEBI" id="CHEBI:29985"/>
        <dbReference type="ChEBI" id="CHEBI:30616"/>
        <dbReference type="ChEBI" id="CHEBI:43474"/>
        <dbReference type="ChEBI" id="CHEBI:58359"/>
        <dbReference type="ChEBI" id="CHEBI:78520"/>
        <dbReference type="ChEBI" id="CHEBI:78521"/>
        <dbReference type="ChEBI" id="CHEBI:456216"/>
        <dbReference type="EC" id="6.3.5.7"/>
    </reaction>
</comment>
<comment type="function">
    <text evidence="6 8">Allows the formation of correctly charged Gln-tRNA(Gln) through the transamidation of misacylated Glu-tRNA(Gln) in organisms which lack glutaminyl-tRNA synthetase. The reaction takes place in the presence of glutamine and ATP through an activated gamma-phospho-Glu-tRNA(Gln).</text>
</comment>
<keyword evidence="2 8" id="KW-0436">Ligase</keyword>
<dbReference type="PANTHER" id="PTHR11895:SF151">
    <property type="entry name" value="GLUTAMYL-TRNA(GLN) AMIDOTRANSFERASE SUBUNIT A"/>
    <property type="match status" value="1"/>
</dbReference>
<evidence type="ECO:0000256" key="8">
    <source>
        <dbReference type="HAMAP-Rule" id="MF_00120"/>
    </source>
</evidence>
<evidence type="ECO:0000256" key="2">
    <source>
        <dbReference type="ARBA" id="ARBA00022598"/>
    </source>
</evidence>
<dbReference type="GO" id="GO:0005524">
    <property type="term" value="F:ATP binding"/>
    <property type="evidence" value="ECO:0007669"/>
    <property type="project" value="UniProtKB-KW"/>
</dbReference>
<dbReference type="RefSeq" id="WP_181339322.1">
    <property type="nucleotide sequence ID" value="NZ_JAAKDE010000009.1"/>
</dbReference>
<dbReference type="Proteomes" id="UP000657177">
    <property type="component" value="Unassembled WGS sequence"/>
</dbReference>
<evidence type="ECO:0000259" key="9">
    <source>
        <dbReference type="Pfam" id="PF01425"/>
    </source>
</evidence>
<proteinExistence type="inferred from homology"/>
<evidence type="ECO:0000256" key="1">
    <source>
        <dbReference type="ARBA" id="ARBA00008069"/>
    </source>
</evidence>
<dbReference type="GO" id="GO:0030956">
    <property type="term" value="C:glutamyl-tRNA(Gln) amidotransferase complex"/>
    <property type="evidence" value="ECO:0007669"/>
    <property type="project" value="InterPro"/>
</dbReference>
<comment type="subunit">
    <text evidence="8">Heterotrimer of A, B and C subunits.</text>
</comment>
<feature type="active site" description="Acyl-ester intermediate" evidence="8">
    <location>
        <position position="178"/>
    </location>
</feature>
<evidence type="ECO:0000256" key="4">
    <source>
        <dbReference type="ARBA" id="ARBA00022840"/>
    </source>
</evidence>
<dbReference type="InterPro" id="IPR020556">
    <property type="entry name" value="Amidase_CS"/>
</dbReference>
<keyword evidence="11" id="KW-1185">Reference proteome</keyword>
<evidence type="ECO:0000256" key="7">
    <source>
        <dbReference type="ARBA" id="ARBA00047407"/>
    </source>
</evidence>
<keyword evidence="3 8" id="KW-0547">Nucleotide-binding</keyword>
<evidence type="ECO:0000313" key="10">
    <source>
        <dbReference type="EMBL" id="MBA2132865.1"/>
    </source>
</evidence>
<accession>A0A8J6HZD0</accession>
<sequence length="474" mass="50927">MELTKMDVVALRKALDRREISAVELTTYYLDRIAKLNPELNAFITVPRAEALQMAAAADRRIAAQENVSALTGIPVAIKDNICTKGIRTTCASRLLADFYPIYDATVVARLKEAGAVLIGKTNLDEFAMGSATQYSFYGVTRNPWDRDRSAGGSSGGSAAAVAAGMAPLALGSDTGGSIRQPAAFCGIWGLKPTYGRVSRYGLVPYAPSFDQIGPLASSGRDLFLLFQAIAGYDSLDPTSLPGQAGMDGELSRSIRGLRVGLPREFFGAGLDTGLKERVLAVARVLAEAGCELVELSLPSVAYAAATYYLLAYAEASSSMARYDGVRFGSREEADQGIAGMMTAPRQGLGLEVKRRILLGTYFLSPGCYEEYYRQAQKVRAWMKQDFAAAYRCCDLLLTPTTAAPAFRFAEEARDERALLLTEQYTVAANLTGFPALSFPCGRINHLPVGAQLMGPAGTETLLIRVAMAYAERA</sequence>